<evidence type="ECO:0000313" key="1">
    <source>
        <dbReference type="EMBL" id="ACL34708.1"/>
    </source>
</evidence>
<geneLocation type="plasmid" evidence="1 2">
    <name>PBr_cp32-10</name>
</geneLocation>
<sequence>MGTTLKVNLIFWNAKTFYIHKLNVGDKVLFIDVLENVIKNTIQETTAKLSSTDERSLILKLYDDSNSIRLKR</sequence>
<reference evidence="1 2" key="1">
    <citation type="journal article" date="2011" name="J. Bacteriol.">
        <title>Whole-genome sequences of two Borrelia afzelii and two Borrelia garinii Lyme disease agent isolates.</title>
        <authorList>
            <person name="Casjens S.R."/>
            <person name="Mongodin E.F."/>
            <person name="Qiu W.-G."/>
            <person name="Dunn J.J."/>
            <person name="Luft B.J."/>
            <person name="Fraser-Liggett C.M."/>
            <person name="Schutzer S.E."/>
        </authorList>
    </citation>
    <scope>NUCLEOTIDE SEQUENCE [LARGE SCALE GENOMIC DNA]</scope>
    <source>
        <strain evidence="1 2">PBr</strain>
    </source>
</reference>
<dbReference type="EMBL" id="CP001306">
    <property type="protein sequence ID" value="ACL34708.1"/>
    <property type="molecule type" value="Genomic_DNA"/>
</dbReference>
<dbReference type="InterPro" id="IPR007800">
    <property type="entry name" value="DUF693"/>
</dbReference>
<name>B8F1B0_BORGR</name>
<evidence type="ECO:0000313" key="2">
    <source>
        <dbReference type="Proteomes" id="UP000006103"/>
    </source>
</evidence>
<accession>B8F1B0</accession>
<gene>
    <name evidence="1" type="ORF">BGAPBR_Q0033</name>
</gene>
<proteinExistence type="predicted"/>
<keyword evidence="1" id="KW-0614">Plasmid</keyword>
<protein>
    <submittedName>
        <fullName evidence="1">Uncharacterized protein</fullName>
    </submittedName>
</protein>
<organism evidence="1 2">
    <name type="scientific">Borreliella garinii PBr</name>
    <dbReference type="NCBI Taxonomy" id="498743"/>
    <lineage>
        <taxon>Bacteria</taxon>
        <taxon>Pseudomonadati</taxon>
        <taxon>Spirochaetota</taxon>
        <taxon>Spirochaetia</taxon>
        <taxon>Spirochaetales</taxon>
        <taxon>Borreliaceae</taxon>
        <taxon>Borreliella</taxon>
    </lineage>
</organism>
<dbReference type="AlphaFoldDB" id="B8F1B0"/>
<dbReference type="Proteomes" id="UP000006103">
    <property type="component" value="Plasmid PBr_cp32-10"/>
</dbReference>
<dbReference type="Pfam" id="PF05113">
    <property type="entry name" value="DUF693"/>
    <property type="match status" value="1"/>
</dbReference>
<keyword evidence="2" id="KW-1185">Reference proteome</keyword>